<evidence type="ECO:0000313" key="7">
    <source>
        <dbReference type="EMBL" id="PIQ67133.1"/>
    </source>
</evidence>
<evidence type="ECO:0000256" key="3">
    <source>
        <dbReference type="ARBA" id="ARBA00022741"/>
    </source>
</evidence>
<comment type="caution">
    <text evidence="7">The sequence shown here is derived from an EMBL/GenBank/DDBJ whole genome shotgun (WGS) entry which is preliminary data.</text>
</comment>
<evidence type="ECO:0000256" key="4">
    <source>
        <dbReference type="ARBA" id="ARBA00022777"/>
    </source>
</evidence>
<dbReference type="GO" id="GO:0005524">
    <property type="term" value="F:ATP binding"/>
    <property type="evidence" value="ECO:0007669"/>
    <property type="project" value="UniProtKB-KW"/>
</dbReference>
<comment type="subunit">
    <text evidence="6">Monomer.</text>
</comment>
<keyword evidence="3 6" id="KW-0547">Nucleotide-binding</keyword>
<comment type="subcellular location">
    <subcellularLocation>
        <location evidence="6">Cytoplasm</location>
    </subcellularLocation>
</comment>
<comment type="similarity">
    <text evidence="5">Belongs to the adenylate kinase family.</text>
</comment>
<reference evidence="7 8" key="1">
    <citation type="submission" date="2017-09" db="EMBL/GenBank/DDBJ databases">
        <title>Depth-based differentiation of microbial function through sediment-hosted aquifers and enrichment of novel symbionts in the deep terrestrial subsurface.</title>
        <authorList>
            <person name="Probst A.J."/>
            <person name="Ladd B."/>
            <person name="Jarett J.K."/>
            <person name="Geller-Mcgrath D.E."/>
            <person name="Sieber C.M."/>
            <person name="Emerson J.B."/>
            <person name="Anantharaman K."/>
            <person name="Thomas B.C."/>
            <person name="Malmstrom R."/>
            <person name="Stieglmeier M."/>
            <person name="Klingl A."/>
            <person name="Woyke T."/>
            <person name="Ryan C.M."/>
            <person name="Banfield J.F."/>
        </authorList>
    </citation>
    <scope>NUCLEOTIDE SEQUENCE [LARGE SCALE GENOMIC DNA]</scope>
    <source>
        <strain evidence="7">CG11_big_fil_rev_8_21_14_0_20_40_24</strain>
    </source>
</reference>
<dbReference type="AlphaFoldDB" id="A0A2H0K963"/>
<dbReference type="Pfam" id="PF00406">
    <property type="entry name" value="ADK"/>
    <property type="match status" value="1"/>
</dbReference>
<dbReference type="Gene3D" id="3.40.50.300">
    <property type="entry name" value="P-loop containing nucleotide triphosphate hydrolases"/>
    <property type="match status" value="1"/>
</dbReference>
<keyword evidence="1 5" id="KW-0808">Transferase</keyword>
<dbReference type="EC" id="2.7.4.3" evidence="6"/>
<keyword evidence="2" id="KW-0545">Nucleotide biosynthesis</keyword>
<evidence type="ECO:0000256" key="6">
    <source>
        <dbReference type="RuleBase" id="RU003331"/>
    </source>
</evidence>
<proteinExistence type="inferred from homology"/>
<evidence type="ECO:0000256" key="2">
    <source>
        <dbReference type="ARBA" id="ARBA00022727"/>
    </source>
</evidence>
<evidence type="ECO:0000256" key="5">
    <source>
        <dbReference type="RuleBase" id="RU003330"/>
    </source>
</evidence>
<sequence length="198" mass="23131">MQKAFIFIGNSGSGKGTQANLIENFLKENYKIPVLNIETGDAFRDFIKKDDFVNKESAKIYSNASRQPDFLACYMWTSLILKNYKGNQHIIFDGAARSLIEAEMLDTALRFLNFKDSVVIFLNVSREWSKKHLMSRGRFDDLDISKLEKRLDWFDEDVVPSIEYYRNNPSYLFFEIDGEQRIEKVHADIMVKVKDLFL</sequence>
<dbReference type="InterPro" id="IPR027417">
    <property type="entry name" value="P-loop_NTPase"/>
</dbReference>
<dbReference type="GO" id="GO:0005737">
    <property type="term" value="C:cytoplasm"/>
    <property type="evidence" value="ECO:0007669"/>
    <property type="project" value="UniProtKB-SubCell"/>
</dbReference>
<accession>A0A2H0K963</accession>
<protein>
    <recommendedName>
        <fullName evidence="6">Adenylate kinase</fullName>
        <ecNumber evidence="6">2.7.4.3</ecNumber>
    </recommendedName>
</protein>
<dbReference type="SUPFAM" id="SSF52540">
    <property type="entry name" value="P-loop containing nucleoside triphosphate hydrolases"/>
    <property type="match status" value="1"/>
</dbReference>
<dbReference type="Proteomes" id="UP000229834">
    <property type="component" value="Unassembled WGS sequence"/>
</dbReference>
<dbReference type="PRINTS" id="PR00094">
    <property type="entry name" value="ADENYLTKNASE"/>
</dbReference>
<keyword evidence="4 5" id="KW-0418">Kinase</keyword>
<organism evidence="7 8">
    <name type="scientific">Candidatus Zambryskibacteria bacterium CG11_big_fil_rev_8_21_14_0_20_40_24</name>
    <dbReference type="NCBI Taxonomy" id="1975116"/>
    <lineage>
        <taxon>Bacteria</taxon>
        <taxon>Candidatus Zambryskiibacteriota</taxon>
    </lineage>
</organism>
<comment type="catalytic activity">
    <reaction evidence="6">
        <text>AMP + ATP = 2 ADP</text>
        <dbReference type="Rhea" id="RHEA:12973"/>
        <dbReference type="ChEBI" id="CHEBI:30616"/>
        <dbReference type="ChEBI" id="CHEBI:456215"/>
        <dbReference type="ChEBI" id="CHEBI:456216"/>
        <dbReference type="EC" id="2.7.4.3"/>
    </reaction>
</comment>
<name>A0A2H0K963_9BACT</name>
<keyword evidence="6" id="KW-0067">ATP-binding</keyword>
<evidence type="ECO:0000256" key="1">
    <source>
        <dbReference type="ARBA" id="ARBA00022679"/>
    </source>
</evidence>
<dbReference type="PANTHER" id="PTHR23359">
    <property type="entry name" value="NUCLEOTIDE KINASE"/>
    <property type="match status" value="1"/>
</dbReference>
<dbReference type="EMBL" id="PCVC01000012">
    <property type="protein sequence ID" value="PIQ67133.1"/>
    <property type="molecule type" value="Genomic_DNA"/>
</dbReference>
<dbReference type="GO" id="GO:0004017">
    <property type="term" value="F:AMP kinase activity"/>
    <property type="evidence" value="ECO:0007669"/>
    <property type="project" value="UniProtKB-EC"/>
</dbReference>
<gene>
    <name evidence="7" type="ORF">COV95_00430</name>
</gene>
<evidence type="ECO:0000313" key="8">
    <source>
        <dbReference type="Proteomes" id="UP000229834"/>
    </source>
</evidence>
<dbReference type="InterPro" id="IPR000850">
    <property type="entry name" value="Adenylat/UMP-CMP_kin"/>
</dbReference>